<name>X1UK62_9ZZZZ</name>
<gene>
    <name evidence="1" type="ORF">S12H4_31751</name>
</gene>
<feature type="non-terminal residue" evidence="1">
    <location>
        <position position="201"/>
    </location>
</feature>
<protein>
    <submittedName>
        <fullName evidence="1">Uncharacterized protein</fullName>
    </submittedName>
</protein>
<dbReference type="EMBL" id="BARW01018559">
    <property type="protein sequence ID" value="GAJ00291.1"/>
    <property type="molecule type" value="Genomic_DNA"/>
</dbReference>
<proteinExistence type="predicted"/>
<sequence length="201" mass="22587">MGGRPVKTCPLCGEKIKAQPGVTLRTVAREHYAVTHLHEATLGNEERWRKFYDSLPFPKGSSSTKQLKGGHHSKAIVICPICGKEIEIPEYDRVTRSEALRKHIEKEHSHHSTTSEQGKVHFIGGCKVVNGLCHRHGYSVSKTVRCPKSPLTDEEWGAAYELVKEAFPEGQSNPWVNGWWPETMEEAERVAKAYELKMGEA</sequence>
<organism evidence="1">
    <name type="scientific">marine sediment metagenome</name>
    <dbReference type="NCBI Taxonomy" id="412755"/>
    <lineage>
        <taxon>unclassified sequences</taxon>
        <taxon>metagenomes</taxon>
        <taxon>ecological metagenomes</taxon>
    </lineage>
</organism>
<evidence type="ECO:0000313" key="1">
    <source>
        <dbReference type="EMBL" id="GAJ00291.1"/>
    </source>
</evidence>
<accession>X1UK62</accession>
<dbReference type="AlphaFoldDB" id="X1UK62"/>
<comment type="caution">
    <text evidence="1">The sequence shown here is derived from an EMBL/GenBank/DDBJ whole genome shotgun (WGS) entry which is preliminary data.</text>
</comment>
<reference evidence="1" key="1">
    <citation type="journal article" date="2014" name="Front. Microbiol.">
        <title>High frequency of phylogenetically diverse reductive dehalogenase-homologous genes in deep subseafloor sedimentary metagenomes.</title>
        <authorList>
            <person name="Kawai M."/>
            <person name="Futagami T."/>
            <person name="Toyoda A."/>
            <person name="Takaki Y."/>
            <person name="Nishi S."/>
            <person name="Hori S."/>
            <person name="Arai W."/>
            <person name="Tsubouchi T."/>
            <person name="Morono Y."/>
            <person name="Uchiyama I."/>
            <person name="Ito T."/>
            <person name="Fujiyama A."/>
            <person name="Inagaki F."/>
            <person name="Takami H."/>
        </authorList>
    </citation>
    <scope>NUCLEOTIDE SEQUENCE</scope>
    <source>
        <strain evidence="1">Expedition CK06-06</strain>
    </source>
</reference>